<feature type="domain" description="Helicase ATP-binding" evidence="8">
    <location>
        <begin position="152"/>
        <end position="425"/>
    </location>
</feature>
<dbReference type="InterPro" id="IPR027417">
    <property type="entry name" value="P-loop_NTPase"/>
</dbReference>
<comment type="similarity">
    <text evidence="7">Belongs to the helicase family. DinG subfamily.</text>
</comment>
<evidence type="ECO:0000256" key="2">
    <source>
        <dbReference type="ARBA" id="ARBA00022741"/>
    </source>
</evidence>
<evidence type="ECO:0000256" key="6">
    <source>
        <dbReference type="ARBA" id="ARBA00023204"/>
    </source>
</evidence>
<dbReference type="PROSITE" id="PS01302">
    <property type="entry name" value="UPF0758"/>
    <property type="match status" value="1"/>
</dbReference>
<dbReference type="EMBL" id="CP053085">
    <property type="protein sequence ID" value="QJR35466.1"/>
    <property type="molecule type" value="Genomic_DNA"/>
</dbReference>
<gene>
    <name evidence="9" type="ORF">HKW67_08075</name>
</gene>
<dbReference type="InterPro" id="IPR006555">
    <property type="entry name" value="ATP-dep_Helicase_C"/>
</dbReference>
<evidence type="ECO:0000256" key="7">
    <source>
        <dbReference type="ARBA" id="ARBA00038058"/>
    </source>
</evidence>
<keyword evidence="1" id="KW-0411">Iron-sulfur</keyword>
<evidence type="ECO:0000259" key="8">
    <source>
        <dbReference type="PROSITE" id="PS51193"/>
    </source>
</evidence>
<dbReference type="Gene3D" id="3.40.140.10">
    <property type="entry name" value="Cytidine Deaminase, domain 2"/>
    <property type="match status" value="1"/>
</dbReference>
<keyword evidence="1" id="KW-0479">Metal-binding</keyword>
<evidence type="ECO:0000313" key="9">
    <source>
        <dbReference type="EMBL" id="QJR35466.1"/>
    </source>
</evidence>
<dbReference type="GO" id="GO:0003678">
    <property type="term" value="F:DNA helicase activity"/>
    <property type="evidence" value="ECO:0007669"/>
    <property type="project" value="InterPro"/>
</dbReference>
<evidence type="ECO:0000256" key="5">
    <source>
        <dbReference type="ARBA" id="ARBA00022840"/>
    </source>
</evidence>
<dbReference type="InterPro" id="IPR006554">
    <property type="entry name" value="Helicase-like_DEXD_c2"/>
</dbReference>
<dbReference type="Pfam" id="PF04002">
    <property type="entry name" value="RadC"/>
    <property type="match status" value="1"/>
</dbReference>
<name>A0A6M4IPV3_9BACT</name>
<dbReference type="SUPFAM" id="SSF52540">
    <property type="entry name" value="P-loop containing nucleoside triphosphate hydrolases"/>
    <property type="match status" value="2"/>
</dbReference>
<evidence type="ECO:0000313" key="10">
    <source>
        <dbReference type="Proteomes" id="UP000500938"/>
    </source>
</evidence>
<dbReference type="GO" id="GO:0003676">
    <property type="term" value="F:nucleic acid binding"/>
    <property type="evidence" value="ECO:0007669"/>
    <property type="project" value="InterPro"/>
</dbReference>
<dbReference type="GO" id="GO:0006281">
    <property type="term" value="P:DNA repair"/>
    <property type="evidence" value="ECO:0007669"/>
    <property type="project" value="UniProtKB-KW"/>
</dbReference>
<keyword evidence="2" id="KW-0547">Nucleotide-binding</keyword>
<keyword evidence="9" id="KW-0347">Helicase</keyword>
<dbReference type="InterPro" id="IPR025657">
    <property type="entry name" value="RadC_JAB"/>
</dbReference>
<evidence type="ECO:0000256" key="3">
    <source>
        <dbReference type="ARBA" id="ARBA00022763"/>
    </source>
</evidence>
<protein>
    <submittedName>
        <fullName evidence="9">Helicase</fullName>
    </submittedName>
</protein>
<keyword evidence="5" id="KW-0067">ATP-binding</keyword>
<dbReference type="GO" id="GO:0051539">
    <property type="term" value="F:4 iron, 4 sulfur cluster binding"/>
    <property type="evidence" value="ECO:0007669"/>
    <property type="project" value="UniProtKB-KW"/>
</dbReference>
<keyword evidence="6" id="KW-0234">DNA repair</keyword>
<dbReference type="InterPro" id="IPR014013">
    <property type="entry name" value="Helic_SF1/SF2_ATP-bd_DinG/Rad3"/>
</dbReference>
<dbReference type="KEGG" id="ggr:HKW67_08075"/>
<dbReference type="InterPro" id="IPR014001">
    <property type="entry name" value="Helicase_ATP-bd"/>
</dbReference>
<accession>A0A6M4IPV3</accession>
<proteinExistence type="inferred from homology"/>
<dbReference type="PANTHER" id="PTHR11472">
    <property type="entry name" value="DNA REPAIR DEAD HELICASE RAD3/XP-D SUBFAMILY MEMBER"/>
    <property type="match status" value="1"/>
</dbReference>
<evidence type="ECO:0000256" key="1">
    <source>
        <dbReference type="ARBA" id="ARBA00022485"/>
    </source>
</evidence>
<dbReference type="PANTHER" id="PTHR11472:SF34">
    <property type="entry name" value="REGULATOR OF TELOMERE ELONGATION HELICASE 1"/>
    <property type="match status" value="1"/>
</dbReference>
<sequence length="860" mass="94092">MTGKRVVKAGAKTVGETRLSPKAASAVRVAIKLAGGNEVCFVCTVDDENLITTARVVFRGDVRSVLALPGVAERGELMLHNHPSGLLEPSDADLEVAARIHGNGVGFAIVDNEATRVYVVAEVPRSKQKLPVSLDDVDVTLGPYGLIAQTMQRVSGSRDYEDRPSQRAMAAAVTETFNRGGVALLEAGTGVGKSLGYLVPALRWAAANGERTIVSTNTITLQEQLVAKDLPFLQRALTDQKVRFALLKGWRNYLCLMRLEQARGAGAALFDDGGAGDVEQIAEWAEKTQDGTLADLPTPPRPDVWDEVAAEPDLCGRMKCSFYDKCFLFKARKEAAAADVVVVNHHLLLSDVAVRRQAQNWEDSAVLPAYKRLVIDEGHHLEDAAASHLGSSITRRALARLFNRLERRGKGLLPALAARLGGFSDLHSVASLDLVRERMVSSAATARDRTQLLFELLSAVLEGTGAPILRLTDEFQQHPLWLNGIEDTLAELLIEIASLSDGLRLVTERLESDQKRSEEMAPLLNEVRAVTRRLAGAGDSLSRGLQPPKDKDPVVRWMEFQGKPTATERNVAVHCVPLDLAPVLRDDLFGRVETTVITSATLATDGGFGFLEQRLGLDEGKFTKRTAIFESPFNYPRQALLVVPTDLPAPNEHPREHFAAVVQQMRDLIIASDGGLFGLFTSHRDVREMAQQLREMGMDGPTPLLVHGEEPRDVLLQRFRDSGRAVLLGTATFWEGVDVPGNALRGLLIAKLPFRVPTEPMVAAQCEAIEARGGNAFVEFMLPHASLRLKQGFGRLIRTATDSGVVVISDPRVVTKRYGRDLLNALPPAKRVTGPWGTVRDEVSRFYSREHRTDEQQLSE</sequence>
<dbReference type="Gene3D" id="3.40.50.300">
    <property type="entry name" value="P-loop containing nucleotide triphosphate hydrolases"/>
    <property type="match status" value="2"/>
</dbReference>
<dbReference type="GO" id="GO:0005524">
    <property type="term" value="F:ATP binding"/>
    <property type="evidence" value="ECO:0007669"/>
    <property type="project" value="UniProtKB-KW"/>
</dbReference>
<dbReference type="AlphaFoldDB" id="A0A6M4IPV3"/>
<keyword evidence="1" id="KW-0004">4Fe-4S</keyword>
<dbReference type="SMART" id="SM00487">
    <property type="entry name" value="DEXDc"/>
    <property type="match status" value="1"/>
</dbReference>
<dbReference type="PROSITE" id="PS51193">
    <property type="entry name" value="HELICASE_ATP_BIND_2"/>
    <property type="match status" value="1"/>
</dbReference>
<dbReference type="SMART" id="SM00491">
    <property type="entry name" value="HELICc2"/>
    <property type="match status" value="1"/>
</dbReference>
<dbReference type="SMART" id="SM00488">
    <property type="entry name" value="DEXDc2"/>
    <property type="match status" value="1"/>
</dbReference>
<dbReference type="Proteomes" id="UP000500938">
    <property type="component" value="Chromosome"/>
</dbReference>
<keyword evidence="4" id="KW-0378">Hydrolase</keyword>
<keyword evidence="3" id="KW-0227">DNA damage</keyword>
<dbReference type="RefSeq" id="WP_171224896.1">
    <property type="nucleotide sequence ID" value="NZ_CP053085.1"/>
</dbReference>
<organism evidence="9 10">
    <name type="scientific">Gemmatimonas groenlandica</name>
    <dbReference type="NCBI Taxonomy" id="2732249"/>
    <lineage>
        <taxon>Bacteria</taxon>
        <taxon>Pseudomonadati</taxon>
        <taxon>Gemmatimonadota</taxon>
        <taxon>Gemmatimonadia</taxon>
        <taxon>Gemmatimonadales</taxon>
        <taxon>Gemmatimonadaceae</taxon>
        <taxon>Gemmatimonas</taxon>
    </lineage>
</organism>
<dbReference type="InterPro" id="IPR020891">
    <property type="entry name" value="UPF0758_CS"/>
</dbReference>
<dbReference type="InterPro" id="IPR045028">
    <property type="entry name" value="DinG/Rad3-like"/>
</dbReference>
<keyword evidence="1" id="KW-0408">Iron</keyword>
<keyword evidence="10" id="KW-1185">Reference proteome</keyword>
<dbReference type="Pfam" id="PF13307">
    <property type="entry name" value="Helicase_C_2"/>
    <property type="match status" value="1"/>
</dbReference>
<evidence type="ECO:0000256" key="4">
    <source>
        <dbReference type="ARBA" id="ARBA00022801"/>
    </source>
</evidence>
<dbReference type="GO" id="GO:0016818">
    <property type="term" value="F:hydrolase activity, acting on acid anhydrides, in phosphorus-containing anhydrides"/>
    <property type="evidence" value="ECO:0007669"/>
    <property type="project" value="InterPro"/>
</dbReference>
<reference evidence="9 10" key="1">
    <citation type="submission" date="2020-05" db="EMBL/GenBank/DDBJ databases">
        <title>Complete genome sequence of Gemmatimonas greenlandica TET16.</title>
        <authorList>
            <person name="Zeng Y."/>
        </authorList>
    </citation>
    <scope>NUCLEOTIDE SEQUENCE [LARGE SCALE GENOMIC DNA]</scope>
    <source>
        <strain evidence="9 10">TET16</strain>
    </source>
</reference>